<evidence type="ECO:0000313" key="4">
    <source>
        <dbReference type="Proteomes" id="UP001239462"/>
    </source>
</evidence>
<dbReference type="InterPro" id="IPR013766">
    <property type="entry name" value="Thioredoxin_domain"/>
</dbReference>
<comment type="caution">
    <text evidence="3">The sequence shown here is derived from an EMBL/GenBank/DDBJ whole genome shotgun (WGS) entry which is preliminary data.</text>
</comment>
<dbReference type="InterPro" id="IPR012336">
    <property type="entry name" value="Thioredoxin-like_fold"/>
</dbReference>
<dbReference type="Proteomes" id="UP001239462">
    <property type="component" value="Unassembled WGS sequence"/>
</dbReference>
<accession>A0ABT7PNY7</accession>
<dbReference type="SUPFAM" id="SSF49464">
    <property type="entry name" value="Carboxypeptidase regulatory domain-like"/>
    <property type="match status" value="2"/>
</dbReference>
<feature type="chain" id="PRO_5046390866" evidence="1">
    <location>
        <begin position="23"/>
        <end position="973"/>
    </location>
</feature>
<dbReference type="EMBL" id="JASZZN010000020">
    <property type="protein sequence ID" value="MDM4018222.1"/>
    <property type="molecule type" value="Genomic_DNA"/>
</dbReference>
<keyword evidence="1" id="KW-0732">Signal</keyword>
<name>A0ABT7PNY7_9BACT</name>
<dbReference type="InterPro" id="IPR036249">
    <property type="entry name" value="Thioredoxin-like_sf"/>
</dbReference>
<protein>
    <submittedName>
        <fullName evidence="3">Carboxypeptidase regulatory-like domain-containing protein</fullName>
    </submittedName>
</protein>
<dbReference type="InterPro" id="IPR050553">
    <property type="entry name" value="Thioredoxin_ResA/DsbE_sf"/>
</dbReference>
<dbReference type="PROSITE" id="PS51352">
    <property type="entry name" value="THIOREDOXIN_2"/>
    <property type="match status" value="1"/>
</dbReference>
<dbReference type="SUPFAM" id="SSF52833">
    <property type="entry name" value="Thioredoxin-like"/>
    <property type="match status" value="1"/>
</dbReference>
<evidence type="ECO:0000256" key="1">
    <source>
        <dbReference type="SAM" id="SignalP"/>
    </source>
</evidence>
<dbReference type="Pfam" id="PF13905">
    <property type="entry name" value="Thioredoxin_8"/>
    <property type="match status" value="1"/>
</dbReference>
<proteinExistence type="predicted"/>
<evidence type="ECO:0000313" key="3">
    <source>
        <dbReference type="EMBL" id="MDM4018222.1"/>
    </source>
</evidence>
<feature type="signal peptide" evidence="1">
    <location>
        <begin position="1"/>
        <end position="22"/>
    </location>
</feature>
<evidence type="ECO:0000259" key="2">
    <source>
        <dbReference type="PROSITE" id="PS51352"/>
    </source>
</evidence>
<dbReference type="CDD" id="cd02966">
    <property type="entry name" value="TlpA_like_family"/>
    <property type="match status" value="1"/>
</dbReference>
<organism evidence="3 4">
    <name type="scientific">Roseiconus lacunae</name>
    <dbReference type="NCBI Taxonomy" id="2605694"/>
    <lineage>
        <taxon>Bacteria</taxon>
        <taxon>Pseudomonadati</taxon>
        <taxon>Planctomycetota</taxon>
        <taxon>Planctomycetia</taxon>
        <taxon>Pirellulales</taxon>
        <taxon>Pirellulaceae</taxon>
        <taxon>Roseiconus</taxon>
    </lineage>
</organism>
<dbReference type="PANTHER" id="PTHR42852">
    <property type="entry name" value="THIOL:DISULFIDE INTERCHANGE PROTEIN DSBE"/>
    <property type="match status" value="1"/>
</dbReference>
<reference evidence="3 4" key="1">
    <citation type="submission" date="2023-06" db="EMBL/GenBank/DDBJ databases">
        <title>Roseiconus lacunae JC819 isolated from Gulf of Mannar region, Tamil Nadu.</title>
        <authorList>
            <person name="Pk S."/>
            <person name="Ch S."/>
            <person name="Ch V.R."/>
        </authorList>
    </citation>
    <scope>NUCLEOTIDE SEQUENCE [LARGE SCALE GENOMIC DNA]</scope>
    <source>
        <strain evidence="3 4">JC819</strain>
    </source>
</reference>
<dbReference type="Gene3D" id="2.60.40.1120">
    <property type="entry name" value="Carboxypeptidase-like, regulatory domain"/>
    <property type="match status" value="1"/>
</dbReference>
<dbReference type="PANTHER" id="PTHR42852:SF17">
    <property type="entry name" value="THIOREDOXIN-LIKE PROTEIN HI_1115"/>
    <property type="match status" value="1"/>
</dbReference>
<dbReference type="Pfam" id="PF13620">
    <property type="entry name" value="CarboxypepD_reg"/>
    <property type="match status" value="1"/>
</dbReference>
<dbReference type="Gene3D" id="3.40.30.10">
    <property type="entry name" value="Glutaredoxin"/>
    <property type="match status" value="1"/>
</dbReference>
<dbReference type="RefSeq" id="WP_289165941.1">
    <property type="nucleotide sequence ID" value="NZ_JASZZN010000020.1"/>
</dbReference>
<feature type="domain" description="Thioredoxin" evidence="2">
    <location>
        <begin position="830"/>
        <end position="973"/>
    </location>
</feature>
<dbReference type="InterPro" id="IPR008969">
    <property type="entry name" value="CarboxyPept-like_regulatory"/>
</dbReference>
<keyword evidence="4" id="KW-1185">Reference proteome</keyword>
<sequence length="973" mass="107183">MLRLIAFVGAISFLNFASFARAALPGRLEITVTDSAGQPIAGVRVRRSVWTDDKEFDRNSTFTTDDLGNTTVTLPKTMRILRLWVNHDDHPGLFANFDGANLANLSEQISVTMPESATIGGHVIDEAGKPIEGVAVEVDTDGDEQVPGQAPWRYLIGWDNNKDTVSTDAEGRWQLNRVPLGDDVEFRVQLRHDDYVSDSGWRESLQVKQGITTTQLRDQSASLTMARGLVLSGRIVNEGGDPVESARLTWTRDERDIENDSQMLTSGPEGQFRLPPMTAGPVYLAIAAKEYAPRRERIDLQETQPSIDFTLRTGRPLKVRVVDPDGDPITDAHVIVGSWGRFGSGIIGGGLNLLEDISFPKTDAQGISTWEHAPDESITLWASKKEWSRAKREVVATSKTYEITLAQPAVITGTVVDDQTDQPIEGVWMLPVDHYPSRPDDPIAQNGSLRVLSDGNFEIKEGDWDRDTELIVQFQAIGYGAVRIGPFGKQTGRITREVRLCKAPTLAGRVLDPYGQPAAGASVRFATRDSTVFAGDWTYRKVGSDRTTVHTDGDGRFELPATYQPPTIIVSHEAGFAEVSLDKEQPPGELRLKQWASVNGQLLREGQPMVGERISFRPIRMLGGDNPGIQDSFSTITEGEGRFSFDRVPPIPATLSAHTSVWRETTLSSVRYVPLDLEPGETRSVTLGDGVTVRGRVQPAGDIAGRLDLKYCLNYLLRQQPGISPPSSISESGFDATNGWSFNLLASQEGRGFLATLPYHFVTFQSDGSFEIHGVQPGPHQFAISIYEPPEGCLVDPVGRHVVDINVDKQAMATASMDVGLIEVDVSLGPQVGEPFPNFRYDSLIGQRPESISGLRGRHVLIDVWATWCAPCVAALPELRRAIDKLDDDRVAVLSLSLDEDISRAKRFVIERDMHWQQGFLASRDSEMVRQQLGISSVPVLFVLGPDGSLLHRCFKLDDALEFLDREMSKKTP</sequence>
<gene>
    <name evidence="3" type="ORF">QTN89_22420</name>
</gene>